<evidence type="ECO:0008006" key="4">
    <source>
        <dbReference type="Google" id="ProtNLM"/>
    </source>
</evidence>
<feature type="transmembrane region" description="Helical" evidence="1">
    <location>
        <begin position="37"/>
        <end position="57"/>
    </location>
</feature>
<evidence type="ECO:0000313" key="3">
    <source>
        <dbReference type="Proteomes" id="UP000692954"/>
    </source>
</evidence>
<accession>A0A8S1K9N6</accession>
<dbReference type="AlphaFoldDB" id="A0A8S1K9N6"/>
<organism evidence="2 3">
    <name type="scientific">Paramecium sonneborni</name>
    <dbReference type="NCBI Taxonomy" id="65129"/>
    <lineage>
        <taxon>Eukaryota</taxon>
        <taxon>Sar</taxon>
        <taxon>Alveolata</taxon>
        <taxon>Ciliophora</taxon>
        <taxon>Intramacronucleata</taxon>
        <taxon>Oligohymenophorea</taxon>
        <taxon>Peniculida</taxon>
        <taxon>Parameciidae</taxon>
        <taxon>Paramecium</taxon>
    </lineage>
</organism>
<comment type="caution">
    <text evidence="2">The sequence shown here is derived from an EMBL/GenBank/DDBJ whole genome shotgun (WGS) entry which is preliminary data.</text>
</comment>
<keyword evidence="1" id="KW-0472">Membrane</keyword>
<dbReference type="EMBL" id="CAJJDN010000006">
    <property type="protein sequence ID" value="CAD8052390.1"/>
    <property type="molecule type" value="Genomic_DNA"/>
</dbReference>
<proteinExistence type="predicted"/>
<name>A0A8S1K9N6_9CILI</name>
<protein>
    <recommendedName>
        <fullName evidence="4">Transmembrane protein</fullName>
    </recommendedName>
</protein>
<evidence type="ECO:0000256" key="1">
    <source>
        <dbReference type="SAM" id="Phobius"/>
    </source>
</evidence>
<dbReference type="Proteomes" id="UP000692954">
    <property type="component" value="Unassembled WGS sequence"/>
</dbReference>
<keyword evidence="1" id="KW-1133">Transmembrane helix</keyword>
<keyword evidence="1" id="KW-0812">Transmembrane</keyword>
<gene>
    <name evidence="2" type="ORF">PSON_ATCC_30995.1.T0060430</name>
</gene>
<keyword evidence="3" id="KW-1185">Reference proteome</keyword>
<evidence type="ECO:0000313" key="2">
    <source>
        <dbReference type="EMBL" id="CAD8052390.1"/>
    </source>
</evidence>
<reference evidence="2" key="1">
    <citation type="submission" date="2021-01" db="EMBL/GenBank/DDBJ databases">
        <authorList>
            <consortium name="Genoscope - CEA"/>
            <person name="William W."/>
        </authorList>
    </citation>
    <scope>NUCLEOTIDE SEQUENCE</scope>
</reference>
<sequence>MEYCNGGNQKKGLQNSNQYTHAQRFTSKNMKNWLKRYFRILLTLQIIYILRILFIEIQNLRMYQSIMASINFQISDCLNF</sequence>